<dbReference type="EMBL" id="JAPQKH010000008">
    <property type="protein sequence ID" value="KAJ5083629.1"/>
    <property type="molecule type" value="Genomic_DNA"/>
</dbReference>
<proteinExistence type="predicted"/>
<evidence type="ECO:0000313" key="2">
    <source>
        <dbReference type="Proteomes" id="UP001149165"/>
    </source>
</evidence>
<accession>A0A9W9EKW3</accession>
<reference evidence="1" key="1">
    <citation type="submission" date="2022-11" db="EMBL/GenBank/DDBJ databases">
        <authorList>
            <person name="Petersen C."/>
        </authorList>
    </citation>
    <scope>NUCLEOTIDE SEQUENCE</scope>
    <source>
        <strain evidence="1">IBT 30069</strain>
    </source>
</reference>
<keyword evidence="2" id="KW-1185">Reference proteome</keyword>
<name>A0A9W9EKW3_9EURO</name>
<evidence type="ECO:0000313" key="1">
    <source>
        <dbReference type="EMBL" id="KAJ5083629.1"/>
    </source>
</evidence>
<dbReference type="OrthoDB" id="5273928at2759"/>
<dbReference type="Proteomes" id="UP001149165">
    <property type="component" value="Unassembled WGS sequence"/>
</dbReference>
<gene>
    <name evidence="1" type="ORF">N7456_013056</name>
</gene>
<dbReference type="AlphaFoldDB" id="A0A9W9EKW3"/>
<comment type="caution">
    <text evidence="1">The sequence shown here is derived from an EMBL/GenBank/DDBJ whole genome shotgun (WGS) entry which is preliminary data.</text>
</comment>
<sequence length="400" mass="46448">MTELWAPKASITLYSEGPQTDFSRGPHWNHESPFPPLLWESTPPERGSRSLRSTAIKGLLKDQSALSPETFTTVPWIIAKDLWDRLQRCHKQTLYMWKIMFREGTPYYRLIAEKCKQPIRQYFDLMNNNECLWRSVLSFSSDFADVTDLVALSNIKNIVALEINQHIRFNQRRIDKSIQSDQSSSDFLRREGLRDGVVRGWMEMAQKNEAFQHLRILRLHNQKILSPHSLLLLERLPQLHIIILCGCDLFTEAMGLCPPNKRHQFKLEGWIARRLDWTKKGDIRDTEMLQPLLDLYNSSLKMGYRCFDQCTEEGDPLPPSLQSSLPVMEFEIPAADAISQWKYEEKFPAKSIVILVKPSKQSLLERKRPTGHIRPETGKKKRVMKDRGGQDLTSVLGQFL</sequence>
<protein>
    <submittedName>
        <fullName evidence="1">Uncharacterized protein</fullName>
    </submittedName>
</protein>
<organism evidence="1 2">
    <name type="scientific">Penicillium angulare</name>
    <dbReference type="NCBI Taxonomy" id="116970"/>
    <lineage>
        <taxon>Eukaryota</taxon>
        <taxon>Fungi</taxon>
        <taxon>Dikarya</taxon>
        <taxon>Ascomycota</taxon>
        <taxon>Pezizomycotina</taxon>
        <taxon>Eurotiomycetes</taxon>
        <taxon>Eurotiomycetidae</taxon>
        <taxon>Eurotiales</taxon>
        <taxon>Aspergillaceae</taxon>
        <taxon>Penicillium</taxon>
    </lineage>
</organism>
<reference evidence="1" key="2">
    <citation type="journal article" date="2023" name="IMA Fungus">
        <title>Comparative genomic study of the Penicillium genus elucidates a diverse pangenome and 15 lateral gene transfer events.</title>
        <authorList>
            <person name="Petersen C."/>
            <person name="Sorensen T."/>
            <person name="Nielsen M.R."/>
            <person name="Sondergaard T.E."/>
            <person name="Sorensen J.L."/>
            <person name="Fitzpatrick D.A."/>
            <person name="Frisvad J.C."/>
            <person name="Nielsen K.L."/>
        </authorList>
    </citation>
    <scope>NUCLEOTIDE SEQUENCE</scope>
    <source>
        <strain evidence="1">IBT 30069</strain>
    </source>
</reference>